<evidence type="ECO:0000313" key="8">
    <source>
        <dbReference type="EMBL" id="GAU26879.1"/>
    </source>
</evidence>
<evidence type="ECO:0000256" key="4">
    <source>
        <dbReference type="ARBA" id="ARBA00022798"/>
    </source>
</evidence>
<dbReference type="InterPro" id="IPR030395">
    <property type="entry name" value="GP_PDE_dom"/>
</dbReference>
<dbReference type="Proteomes" id="UP000242715">
    <property type="component" value="Unassembled WGS sequence"/>
</dbReference>
<dbReference type="GO" id="GO:0006629">
    <property type="term" value="P:lipid metabolic process"/>
    <property type="evidence" value="ECO:0007669"/>
    <property type="project" value="InterPro"/>
</dbReference>
<organism evidence="8 9">
    <name type="scientific">Trifolium subterraneum</name>
    <name type="common">Subterranean clover</name>
    <dbReference type="NCBI Taxonomy" id="3900"/>
    <lineage>
        <taxon>Eukaryota</taxon>
        <taxon>Viridiplantae</taxon>
        <taxon>Streptophyta</taxon>
        <taxon>Embryophyta</taxon>
        <taxon>Tracheophyta</taxon>
        <taxon>Spermatophyta</taxon>
        <taxon>Magnoliopsida</taxon>
        <taxon>eudicotyledons</taxon>
        <taxon>Gunneridae</taxon>
        <taxon>Pentapetalae</taxon>
        <taxon>rosids</taxon>
        <taxon>fabids</taxon>
        <taxon>Fabales</taxon>
        <taxon>Fabaceae</taxon>
        <taxon>Papilionoideae</taxon>
        <taxon>50 kb inversion clade</taxon>
        <taxon>NPAAA clade</taxon>
        <taxon>Hologalegina</taxon>
        <taxon>IRL clade</taxon>
        <taxon>Trifolieae</taxon>
        <taxon>Trifolium</taxon>
    </lineage>
</organism>
<comment type="catalytic activity">
    <reaction evidence="6">
        <text>a sn-glycero-3-phosphodiester + H2O = an alcohol + sn-glycerol 3-phosphate + H(+)</text>
        <dbReference type="Rhea" id="RHEA:12969"/>
        <dbReference type="ChEBI" id="CHEBI:15377"/>
        <dbReference type="ChEBI" id="CHEBI:15378"/>
        <dbReference type="ChEBI" id="CHEBI:30879"/>
        <dbReference type="ChEBI" id="CHEBI:57597"/>
        <dbReference type="ChEBI" id="CHEBI:83408"/>
        <dbReference type="EC" id="3.1.4.46"/>
    </reaction>
</comment>
<name>A0A2Z6N5R9_TRISU</name>
<dbReference type="GO" id="GO:0008889">
    <property type="term" value="F:glycerophosphodiester phosphodiesterase activity"/>
    <property type="evidence" value="ECO:0007669"/>
    <property type="project" value="UniProtKB-EC"/>
</dbReference>
<keyword evidence="9" id="KW-1185">Reference proteome</keyword>
<dbReference type="GO" id="GO:0006071">
    <property type="term" value="P:glycerol metabolic process"/>
    <property type="evidence" value="ECO:0007669"/>
    <property type="project" value="UniProtKB-KW"/>
</dbReference>
<keyword evidence="4" id="KW-0319">Glycerol metabolism</keyword>
<dbReference type="SUPFAM" id="SSF51695">
    <property type="entry name" value="PLC-like phosphodiesterases"/>
    <property type="match status" value="2"/>
</dbReference>
<sequence length="205" mass="22950">MGFLRSIKFHFDPKKTKLIFRFMNENDTDPSSNHTYEAHKVDLEVFVSEYANEKLSSYNYSHDPLAEYLQFVDNGDFSVDGVLSDFPITASEAIASREYPGCTDLSYKQAILDGVDVLDCSVQVSKDGTPFCLSSIDLLESSTVGQTSFNHLVRSIPEIQSDPGLFTFNLSWADIKGLTRILIIVEVVRSSILSDVIKTDDIDKI</sequence>
<dbReference type="EC" id="3.1.4.46" evidence="2"/>
<evidence type="ECO:0000256" key="6">
    <source>
        <dbReference type="ARBA" id="ARBA00047512"/>
    </source>
</evidence>
<proteinExistence type="inferred from homology"/>
<dbReference type="PANTHER" id="PTHR43620:SF7">
    <property type="entry name" value="GLYCEROPHOSPHODIESTER PHOSPHODIESTERASE GDPD5-RELATED"/>
    <property type="match status" value="1"/>
</dbReference>
<feature type="domain" description="GP-PDE" evidence="7">
    <location>
        <begin position="87"/>
        <end position="205"/>
    </location>
</feature>
<dbReference type="Pfam" id="PF03009">
    <property type="entry name" value="GDPD"/>
    <property type="match status" value="1"/>
</dbReference>
<accession>A0A2Z6N5R9</accession>
<keyword evidence="5" id="KW-0378">Hydrolase</keyword>
<evidence type="ECO:0000256" key="5">
    <source>
        <dbReference type="ARBA" id="ARBA00022801"/>
    </source>
</evidence>
<evidence type="ECO:0000256" key="1">
    <source>
        <dbReference type="ARBA" id="ARBA00007277"/>
    </source>
</evidence>
<reference evidence="9" key="1">
    <citation type="journal article" date="2017" name="Front. Plant Sci.">
        <title>Climate Clever Clovers: New Paradigm to Reduce the Environmental Footprint of Ruminants by Breeding Low Methanogenic Forages Utilizing Haplotype Variation.</title>
        <authorList>
            <person name="Kaur P."/>
            <person name="Appels R."/>
            <person name="Bayer P.E."/>
            <person name="Keeble-Gagnere G."/>
            <person name="Wang J."/>
            <person name="Hirakawa H."/>
            <person name="Shirasawa K."/>
            <person name="Vercoe P."/>
            <person name="Stefanova K."/>
            <person name="Durmic Z."/>
            <person name="Nichols P."/>
            <person name="Revell C."/>
            <person name="Isobe S.N."/>
            <person name="Edwards D."/>
            <person name="Erskine W."/>
        </authorList>
    </citation>
    <scope>NUCLEOTIDE SEQUENCE [LARGE SCALE GENOMIC DNA]</scope>
    <source>
        <strain evidence="9">cv. Daliak</strain>
    </source>
</reference>
<evidence type="ECO:0000313" key="9">
    <source>
        <dbReference type="Proteomes" id="UP000242715"/>
    </source>
</evidence>
<evidence type="ECO:0000259" key="7">
    <source>
        <dbReference type="PROSITE" id="PS51704"/>
    </source>
</evidence>
<evidence type="ECO:0000256" key="3">
    <source>
        <dbReference type="ARBA" id="ARBA00022729"/>
    </source>
</evidence>
<keyword evidence="3" id="KW-0732">Signal</keyword>
<comment type="similarity">
    <text evidence="1">Belongs to the glycerophosphoryl diester phosphodiesterase family.</text>
</comment>
<dbReference type="OrthoDB" id="1745135at2759"/>
<dbReference type="AlphaFoldDB" id="A0A2Z6N5R9"/>
<dbReference type="PROSITE" id="PS51704">
    <property type="entry name" value="GP_PDE"/>
    <property type="match status" value="1"/>
</dbReference>
<protein>
    <recommendedName>
        <fullName evidence="2">glycerophosphodiester phosphodiesterase</fullName>
        <ecNumber evidence="2">3.1.4.46</ecNumber>
    </recommendedName>
</protein>
<dbReference type="EMBL" id="DF973343">
    <property type="protein sequence ID" value="GAU26879.1"/>
    <property type="molecule type" value="Genomic_DNA"/>
</dbReference>
<evidence type="ECO:0000256" key="2">
    <source>
        <dbReference type="ARBA" id="ARBA00012247"/>
    </source>
</evidence>
<gene>
    <name evidence="8" type="ORF">TSUD_02820</name>
</gene>
<dbReference type="InterPro" id="IPR017946">
    <property type="entry name" value="PLC-like_Pdiesterase_TIM-brl"/>
</dbReference>
<dbReference type="PANTHER" id="PTHR43620">
    <property type="entry name" value="GLYCEROPHOSPHORYL DIESTER PHOSPHODIESTERASE"/>
    <property type="match status" value="1"/>
</dbReference>
<dbReference type="Gene3D" id="3.20.20.190">
    <property type="entry name" value="Phosphatidylinositol (PI) phosphodiesterase"/>
    <property type="match status" value="1"/>
</dbReference>